<protein>
    <recommendedName>
        <fullName evidence="2">formylmethanofuran dehydrogenase subunit B</fullName>
        <ecNumber evidence="2">1.2.7.12</ecNumber>
    </recommendedName>
</protein>
<keyword evidence="2" id="KW-0484">Methanogenesis</keyword>
<dbReference type="EnsemblBacteria" id="AAM06255">
    <property type="protein sequence ID" value="AAM06255"/>
    <property type="gene ID" value="MA_2878"/>
</dbReference>
<dbReference type="GO" id="GO:0016020">
    <property type="term" value="C:membrane"/>
    <property type="evidence" value="ECO:0000318"/>
    <property type="project" value="GO_Central"/>
</dbReference>
<dbReference type="HOGENOM" id="CLU_034348_0_0_2"/>
<dbReference type="InParanoid" id="Q8TLZ4"/>
<comment type="similarity">
    <text evidence="2">Belongs to the FwdB family.</text>
</comment>
<dbReference type="NCBIfam" id="TIGR03129">
    <property type="entry name" value="one_C_dehyd_B"/>
    <property type="match status" value="1"/>
</dbReference>
<sequence length="420" mass="46188">MCEAERMEKNYYVCTGCGMLCDDIEVEAEKNIVNKVYTACRVGVAHMKEGTDNAVFRVGDKPVDEATAVSEAVAILKNAKNPLIFGLGTSSNEAQKLAIELAKKTSATLDDPSSFRLGSLVEALLQNRFKTCTLDDVRNKADVTIYWGTNPSDSHPRHLSKHSYFPRGKEKQRGWEEERTAIAIDVRKSHTAKICGNYFFEIPPGGDAEFIDALIAALSGKLPKTSYNFPPKRILELANILKGAKFGVVFVGLGLVYSLENLEPLFRLMDALNEKANFHLIPMVGYSNTRGFNENLFEETGYVNSVKFEDGAVKHGPEYSIVESLKAKTVDAALIIGYDPFSSLPRSIAKNLLEIPVISLNPFETLTSRNAKVYINTAVGGVESGGTATRMDGVKVDFKPVVETKRLSDEAVLKKIMEAL</sequence>
<dbReference type="GO" id="GO:0019386">
    <property type="term" value="P:methanogenesis, from carbon dioxide"/>
    <property type="evidence" value="ECO:0007669"/>
    <property type="project" value="UniProtKB-UniRule"/>
</dbReference>
<dbReference type="PANTHER" id="PTHR43105">
    <property type="entry name" value="RESPIRATORY NITRATE REDUCTASE"/>
    <property type="match status" value="1"/>
</dbReference>
<name>Q8TLZ4_METAC</name>
<evidence type="ECO:0000313" key="3">
    <source>
        <dbReference type="EMBL" id="AAM06255.1"/>
    </source>
</evidence>
<dbReference type="GO" id="GO:0018493">
    <property type="term" value="F:formylmethanofuran dehydrogenase activity"/>
    <property type="evidence" value="ECO:0007669"/>
    <property type="project" value="UniProtKB-UniRule"/>
</dbReference>
<dbReference type="CDD" id="cd02761">
    <property type="entry name" value="MopB_FmdB-FwdB"/>
    <property type="match status" value="1"/>
</dbReference>
<accession>Q8TLZ4</accession>
<dbReference type="InterPro" id="IPR050123">
    <property type="entry name" value="Prok_molybdopt-oxidoreductase"/>
</dbReference>
<dbReference type="PhylomeDB" id="Q8TLZ4"/>
<dbReference type="PANTHER" id="PTHR43105:SF14">
    <property type="entry name" value="FORMATE DEHYDROGENASE H"/>
    <property type="match status" value="1"/>
</dbReference>
<comment type="function">
    <text evidence="2">Catalyzes the reversible oxidation of CO(2) and methanofuran (MFR) to N-formylmethanofuran (CHO-MFR). This enzyme is oxygen-labile.</text>
</comment>
<evidence type="ECO:0000256" key="1">
    <source>
        <dbReference type="ARBA" id="ARBA00023002"/>
    </source>
</evidence>
<dbReference type="STRING" id="188937.MA_2878"/>
<organism evidence="3 4">
    <name type="scientific">Methanosarcina acetivorans (strain ATCC 35395 / DSM 2834 / JCM 12185 / C2A)</name>
    <dbReference type="NCBI Taxonomy" id="188937"/>
    <lineage>
        <taxon>Archaea</taxon>
        <taxon>Methanobacteriati</taxon>
        <taxon>Methanobacteriota</taxon>
        <taxon>Stenosarchaea group</taxon>
        <taxon>Methanomicrobia</taxon>
        <taxon>Methanosarcinales</taxon>
        <taxon>Methanosarcinaceae</taxon>
        <taxon>Methanosarcina</taxon>
    </lineage>
</organism>
<keyword evidence="2" id="KW-0712">Selenocysteine</keyword>
<gene>
    <name evidence="3" type="primary">fwdB</name>
    <name evidence="3" type="ordered locus">MA_2878</name>
</gene>
<keyword evidence="1 2" id="KW-0560">Oxidoreductase</keyword>
<dbReference type="Gene3D" id="3.40.228.10">
    <property type="entry name" value="Dimethylsulfoxide Reductase, domain 2"/>
    <property type="match status" value="1"/>
</dbReference>
<dbReference type="SUPFAM" id="SSF53706">
    <property type="entry name" value="Formate dehydrogenase/DMSO reductase, domains 1-3"/>
    <property type="match status" value="1"/>
</dbReference>
<dbReference type="PIRSF" id="PIRSF005646">
    <property type="entry name" value="FwdB"/>
    <property type="match status" value="1"/>
</dbReference>
<keyword evidence="4" id="KW-1185">Reference proteome</keyword>
<dbReference type="EC" id="1.2.7.12" evidence="2"/>
<comment type="catalytic activity">
    <reaction evidence="2">
        <text>N-formylmethanofuran + 2 oxidized [2Fe-2S]-[ferredoxin] + H2O = methanofuran + 2 reduced [2Fe-2S]-[ferredoxin] + CO2 + H(+)</text>
        <dbReference type="Rhea" id="RHEA:19841"/>
        <dbReference type="Rhea" id="RHEA-COMP:10000"/>
        <dbReference type="Rhea" id="RHEA-COMP:10001"/>
        <dbReference type="ChEBI" id="CHEBI:15377"/>
        <dbReference type="ChEBI" id="CHEBI:15378"/>
        <dbReference type="ChEBI" id="CHEBI:16526"/>
        <dbReference type="ChEBI" id="CHEBI:33737"/>
        <dbReference type="ChEBI" id="CHEBI:33738"/>
        <dbReference type="ChEBI" id="CHEBI:57727"/>
        <dbReference type="ChEBI" id="CHEBI:58151"/>
    </reaction>
</comment>
<dbReference type="KEGG" id="mac:MA_2878"/>
<comment type="pathway">
    <text evidence="2">One-carbon metabolism; methanogenesis from CO(2); 5,10-methenyl-5,6,7,8-tetrahydromethanopterin from CO(2): step 1/3.</text>
</comment>
<reference evidence="3 4" key="1">
    <citation type="journal article" date="2002" name="Genome Res.">
        <title>The genome of Methanosarcina acetivorans reveals extensive metabolic and physiological diversity.</title>
        <authorList>
            <person name="Galagan J.E."/>
            <person name="Nusbaum C."/>
            <person name="Roy A."/>
            <person name="Endrizzi M.G."/>
            <person name="Macdonald P."/>
            <person name="FitzHugh W."/>
            <person name="Calvo S."/>
            <person name="Engels R."/>
            <person name="Smirnov S."/>
            <person name="Atnoor D."/>
            <person name="Brown A."/>
            <person name="Allen N."/>
            <person name="Naylor J."/>
            <person name="Stange-Thomann N."/>
            <person name="DeArellano K."/>
            <person name="Johnson R."/>
            <person name="Linton L."/>
            <person name="McEwan P."/>
            <person name="McKernan K."/>
            <person name="Talamas J."/>
            <person name="Tirrell A."/>
            <person name="Ye W."/>
            <person name="Zimmer A."/>
            <person name="Barber R.D."/>
            <person name="Cann I."/>
            <person name="Graham D.E."/>
            <person name="Grahame D.A."/>
            <person name="Guss A."/>
            <person name="Hedderich R."/>
            <person name="Ingram-Smith C."/>
            <person name="Kuettner C.H."/>
            <person name="Krzycki J.A."/>
            <person name="Leigh J.A."/>
            <person name="Li W."/>
            <person name="Liu J."/>
            <person name="Mukhopadhyay B."/>
            <person name="Reeve J.N."/>
            <person name="Smith K."/>
            <person name="Springer T.A."/>
            <person name="Umayam L.A."/>
            <person name="White O."/>
            <person name="White R.H."/>
            <person name="de Macario E.C."/>
            <person name="Ferry J.G."/>
            <person name="Jarrell K.F."/>
            <person name="Jing H."/>
            <person name="Macario A.J.L."/>
            <person name="Paulsen I."/>
            <person name="Pritchett M."/>
            <person name="Sowers K.R."/>
            <person name="Swanson R.V."/>
            <person name="Zinder S.H."/>
            <person name="Lander E."/>
            <person name="Metcalf W.W."/>
            <person name="Birren B."/>
        </authorList>
    </citation>
    <scope>NUCLEOTIDE SEQUENCE [LARGE SCALE GENOMIC DNA]</scope>
    <source>
        <strain evidence="4">ATCC 35395 / DSM 2834 / JCM 12185 / C2A</strain>
    </source>
</reference>
<dbReference type="InterPro" id="IPR016457">
    <property type="entry name" value="Formylmethanofuran_DH_bsu"/>
</dbReference>
<dbReference type="AlphaFoldDB" id="Q8TLZ4"/>
<proteinExistence type="inferred from homology"/>
<dbReference type="EMBL" id="AE010299">
    <property type="protein sequence ID" value="AAM06255.1"/>
    <property type="molecule type" value="Genomic_DNA"/>
</dbReference>
<evidence type="ECO:0000256" key="2">
    <source>
        <dbReference type="PIRNR" id="PIRNR005646"/>
    </source>
</evidence>
<evidence type="ECO:0000313" key="4">
    <source>
        <dbReference type="Proteomes" id="UP000002487"/>
    </source>
</evidence>
<dbReference type="Proteomes" id="UP000002487">
    <property type="component" value="Chromosome"/>
</dbReference>
<dbReference type="GO" id="GO:0022904">
    <property type="term" value="P:respiratory electron transport chain"/>
    <property type="evidence" value="ECO:0000318"/>
    <property type="project" value="GO_Central"/>
</dbReference>